<dbReference type="AlphaFoldDB" id="A0A7R7VV27"/>
<dbReference type="KEGG" id="ache:ACHE_70191S"/>
<organism evidence="2 3">
    <name type="scientific">Aspergillus chevalieri</name>
    <name type="common">Eurotium chevalieri</name>
    <dbReference type="NCBI Taxonomy" id="182096"/>
    <lineage>
        <taxon>Eukaryota</taxon>
        <taxon>Fungi</taxon>
        <taxon>Dikarya</taxon>
        <taxon>Ascomycota</taxon>
        <taxon>Pezizomycotina</taxon>
        <taxon>Eurotiomycetes</taxon>
        <taxon>Eurotiomycetidae</taxon>
        <taxon>Eurotiales</taxon>
        <taxon>Aspergillaceae</taxon>
        <taxon>Aspergillus</taxon>
        <taxon>Aspergillus subgen. Aspergillus</taxon>
    </lineage>
</organism>
<reference evidence="2" key="2">
    <citation type="submission" date="2021-02" db="EMBL/GenBank/DDBJ databases">
        <title>Aspergillus chevalieri M1 genome sequence.</title>
        <authorList>
            <person name="Kadooka C."/>
            <person name="Mori K."/>
            <person name="Futagami T."/>
        </authorList>
    </citation>
    <scope>NUCLEOTIDE SEQUENCE</scope>
    <source>
        <strain evidence="2">M1</strain>
    </source>
</reference>
<reference evidence="2" key="1">
    <citation type="submission" date="2021-01" db="EMBL/GenBank/DDBJ databases">
        <authorList>
            <consortium name="Aspergillus chevalieri M1 genome sequencing consortium"/>
            <person name="Kazuki M."/>
            <person name="Futagami T."/>
        </authorList>
    </citation>
    <scope>NUCLEOTIDE SEQUENCE</scope>
    <source>
        <strain evidence="2">M1</strain>
    </source>
</reference>
<evidence type="ECO:0000256" key="1">
    <source>
        <dbReference type="SAM" id="MobiDB-lite"/>
    </source>
</evidence>
<evidence type="ECO:0000313" key="3">
    <source>
        <dbReference type="Proteomes" id="UP000637239"/>
    </source>
</evidence>
<dbReference type="GeneID" id="66985706"/>
<feature type="region of interest" description="Disordered" evidence="1">
    <location>
        <begin position="53"/>
        <end position="73"/>
    </location>
</feature>
<name>A0A7R7VV27_ASPCH</name>
<protein>
    <submittedName>
        <fullName evidence="2">Uncharacterized protein</fullName>
    </submittedName>
</protein>
<dbReference type="RefSeq" id="XP_043139870.1">
    <property type="nucleotide sequence ID" value="XM_043282496.1"/>
</dbReference>
<evidence type="ECO:0000313" key="2">
    <source>
        <dbReference type="EMBL" id="BCR91348.1"/>
    </source>
</evidence>
<accession>A0A7R7VV27</accession>
<sequence>MRDIAAPILNTTTTFDRTMSMEPNFLPLSLLTFLTSRLKIPIQWFSHRNHNSADNTFPSQHNSPAQTSTQKNDYVGPDTLVTIVSHTQQEHISIANDHTWLGDSDAPGTLCATCQDVRLTA</sequence>
<dbReference type="Proteomes" id="UP000637239">
    <property type="component" value="Chromosome 7"/>
</dbReference>
<dbReference type="EMBL" id="AP024422">
    <property type="protein sequence ID" value="BCR91348.1"/>
    <property type="molecule type" value="Genomic_DNA"/>
</dbReference>
<feature type="compositionally biased region" description="Polar residues" evidence="1">
    <location>
        <begin position="53"/>
        <end position="72"/>
    </location>
</feature>
<proteinExistence type="predicted"/>
<keyword evidence="3" id="KW-1185">Reference proteome</keyword>
<gene>
    <name evidence="2" type="ORF">ACHE_70191S</name>
</gene>